<proteinExistence type="inferred from homology"/>
<comment type="subcellular location">
    <subcellularLocation>
        <location evidence="1">Cell membrane</location>
        <topology evidence="1">Multi-pass membrane protein</topology>
    </subcellularLocation>
</comment>
<evidence type="ECO:0000313" key="9">
    <source>
        <dbReference type="Proteomes" id="UP001500027"/>
    </source>
</evidence>
<evidence type="ECO:0000256" key="1">
    <source>
        <dbReference type="ARBA" id="ARBA00004651"/>
    </source>
</evidence>
<dbReference type="RefSeq" id="WP_139002755.1">
    <property type="nucleotide sequence ID" value="NZ_BAABAV010000003.1"/>
</dbReference>
<evidence type="ECO:0000256" key="7">
    <source>
        <dbReference type="SAM" id="Phobius"/>
    </source>
</evidence>
<dbReference type="Proteomes" id="UP001500027">
    <property type="component" value="Unassembled WGS sequence"/>
</dbReference>
<keyword evidence="4 7" id="KW-0812">Transmembrane</keyword>
<feature type="transmembrane region" description="Helical" evidence="7">
    <location>
        <begin position="6"/>
        <end position="25"/>
    </location>
</feature>
<gene>
    <name evidence="8" type="ORF">GCM10022257_24680</name>
</gene>
<evidence type="ECO:0000256" key="3">
    <source>
        <dbReference type="ARBA" id="ARBA00022475"/>
    </source>
</evidence>
<organism evidence="8 9">
    <name type="scientific">Hyunsoonleella aestuarii</name>
    <dbReference type="NCBI Taxonomy" id="912802"/>
    <lineage>
        <taxon>Bacteria</taxon>
        <taxon>Pseudomonadati</taxon>
        <taxon>Bacteroidota</taxon>
        <taxon>Flavobacteriia</taxon>
        <taxon>Flavobacteriales</taxon>
        <taxon>Flavobacteriaceae</taxon>
    </lineage>
</organism>
<comment type="caution">
    <text evidence="8">The sequence shown here is derived from an EMBL/GenBank/DDBJ whole genome shotgun (WGS) entry which is preliminary data.</text>
</comment>
<name>A0ABP8EE42_9FLAO</name>
<accession>A0ABP8EE42</accession>
<feature type="transmembrane region" description="Helical" evidence="7">
    <location>
        <begin position="46"/>
        <end position="66"/>
    </location>
</feature>
<evidence type="ECO:0000256" key="5">
    <source>
        <dbReference type="ARBA" id="ARBA00022989"/>
    </source>
</evidence>
<dbReference type="PANTHER" id="PTHR33452:SF1">
    <property type="entry name" value="INNER MEMBRANE PROTEIN YPHA-RELATED"/>
    <property type="match status" value="1"/>
</dbReference>
<keyword evidence="5 7" id="KW-1133">Transmembrane helix</keyword>
<dbReference type="InterPro" id="IPR032808">
    <property type="entry name" value="DoxX"/>
</dbReference>
<feature type="transmembrane region" description="Helical" evidence="7">
    <location>
        <begin position="72"/>
        <end position="88"/>
    </location>
</feature>
<keyword evidence="3" id="KW-1003">Cell membrane</keyword>
<comment type="similarity">
    <text evidence="2">Belongs to the DoxX family.</text>
</comment>
<evidence type="ECO:0000256" key="6">
    <source>
        <dbReference type="ARBA" id="ARBA00023136"/>
    </source>
</evidence>
<dbReference type="Pfam" id="PF07681">
    <property type="entry name" value="DoxX"/>
    <property type="match status" value="1"/>
</dbReference>
<reference evidence="9" key="1">
    <citation type="journal article" date="2019" name="Int. J. Syst. Evol. Microbiol.">
        <title>The Global Catalogue of Microorganisms (GCM) 10K type strain sequencing project: providing services to taxonomists for standard genome sequencing and annotation.</title>
        <authorList>
            <consortium name="The Broad Institute Genomics Platform"/>
            <consortium name="The Broad Institute Genome Sequencing Center for Infectious Disease"/>
            <person name="Wu L."/>
            <person name="Ma J."/>
        </authorList>
    </citation>
    <scope>NUCLEOTIDE SEQUENCE [LARGE SCALE GENOMIC DNA]</scope>
    <source>
        <strain evidence="9">JCM 17452</strain>
    </source>
</reference>
<keyword evidence="6 7" id="KW-0472">Membrane</keyword>
<feature type="transmembrane region" description="Helical" evidence="7">
    <location>
        <begin position="100"/>
        <end position="120"/>
    </location>
</feature>
<evidence type="ECO:0000256" key="2">
    <source>
        <dbReference type="ARBA" id="ARBA00006679"/>
    </source>
</evidence>
<protein>
    <submittedName>
        <fullName evidence="8">DoxX family protein</fullName>
    </submittedName>
</protein>
<dbReference type="PANTHER" id="PTHR33452">
    <property type="entry name" value="OXIDOREDUCTASE CATD-RELATED"/>
    <property type="match status" value="1"/>
</dbReference>
<sequence length="129" mass="13878">MKNFFNYGLLILRVGIGSLMLTHGIPKISKLAESPIKFPDPIGLGASTSLILTIIAEVLAPILIIIGLKTKLASIPAAITMFVAFFIVHASDPIGKKEKALLYLICFIVIFLTGAGKYSLDGLLTKNKH</sequence>
<keyword evidence="9" id="KW-1185">Reference proteome</keyword>
<dbReference type="InterPro" id="IPR051907">
    <property type="entry name" value="DoxX-like_oxidoreductase"/>
</dbReference>
<evidence type="ECO:0000313" key="8">
    <source>
        <dbReference type="EMBL" id="GAA4270367.1"/>
    </source>
</evidence>
<dbReference type="EMBL" id="BAABAV010000003">
    <property type="protein sequence ID" value="GAA4270367.1"/>
    <property type="molecule type" value="Genomic_DNA"/>
</dbReference>
<evidence type="ECO:0000256" key="4">
    <source>
        <dbReference type="ARBA" id="ARBA00022692"/>
    </source>
</evidence>